<sequence>MMKKNYSRYSYRRRNVTKLPVYKKALYIFKLSRQVVEYIRGDKSILELHSSKIIADQFSDKLVMASLGLAPKIAMAEASADPSIKLESVSSLEKTTVALLHYCEKLELSHGQGKEFLSLLRKEVKKFGHLQNKWAVGICNKN</sequence>
<name>A0ABS9J3V1_9FLAO</name>
<protein>
    <submittedName>
        <fullName evidence="1">Uncharacterized protein</fullName>
    </submittedName>
</protein>
<proteinExistence type="predicted"/>
<reference evidence="1 2" key="1">
    <citation type="submission" date="2021-01" db="EMBL/GenBank/DDBJ databases">
        <title>Genome sequencing of Joostella atrarenae M1-2 (= KCTC 23194).</title>
        <authorList>
            <person name="Zakaria M.R."/>
            <person name="Lam M.Q."/>
            <person name="Chong C.S."/>
        </authorList>
    </citation>
    <scope>NUCLEOTIDE SEQUENCE [LARGE SCALE GENOMIC DNA]</scope>
    <source>
        <strain evidence="1 2">M1-2</strain>
    </source>
</reference>
<keyword evidence="2" id="KW-1185">Reference proteome</keyword>
<gene>
    <name evidence="1" type="ORF">JM658_09775</name>
</gene>
<organism evidence="1 2">
    <name type="scientific">Joostella atrarenae</name>
    <dbReference type="NCBI Taxonomy" id="679257"/>
    <lineage>
        <taxon>Bacteria</taxon>
        <taxon>Pseudomonadati</taxon>
        <taxon>Bacteroidota</taxon>
        <taxon>Flavobacteriia</taxon>
        <taxon>Flavobacteriales</taxon>
        <taxon>Flavobacteriaceae</taxon>
        <taxon>Joostella</taxon>
    </lineage>
</organism>
<accession>A0ABS9J3V1</accession>
<evidence type="ECO:0000313" key="1">
    <source>
        <dbReference type="EMBL" id="MCF8715112.1"/>
    </source>
</evidence>
<dbReference type="RefSeq" id="WP_236959078.1">
    <property type="nucleotide sequence ID" value="NZ_JAETXX010000005.1"/>
</dbReference>
<evidence type="ECO:0000313" key="2">
    <source>
        <dbReference type="Proteomes" id="UP000829517"/>
    </source>
</evidence>
<comment type="caution">
    <text evidence="1">The sequence shown here is derived from an EMBL/GenBank/DDBJ whole genome shotgun (WGS) entry which is preliminary data.</text>
</comment>
<dbReference type="Proteomes" id="UP000829517">
    <property type="component" value="Unassembled WGS sequence"/>
</dbReference>
<dbReference type="EMBL" id="JAETXX010000005">
    <property type="protein sequence ID" value="MCF8715112.1"/>
    <property type="molecule type" value="Genomic_DNA"/>
</dbReference>